<dbReference type="Pfam" id="PF02629">
    <property type="entry name" value="CoA_binding"/>
    <property type="match status" value="1"/>
</dbReference>
<comment type="pathway">
    <text evidence="1 7">Carbohydrate metabolism; tricarboxylic acid cycle; succinate from succinyl-CoA (ligase route): step 1/1.</text>
</comment>
<sequence length="336" mass="34787">MLVVEVCGRKMASTSRIFARTLALTRFGTRNCYTETRPNLGINKTTKVICQGITGKQGAFHTTQAIEYGTNMVGGVTPGKSGQVSCGLPVFDSCHEAKAKTGCDASVIYVPAPFAAPAIMEAIDAEIGLVVCITEGIPQQDMVKVKHRLSRQSKTRLVGPNCPGIIAPGACKIGIMPGHIHKEGKIGIVSRSGTLTYEAVAQTTAVGLGQTLCVGIGGDPFNGTNFVDCLEIFLNDPATEGIVLIGEIGGGAEEKAAEFLKQHNSGPDAKPVAAFIAGLTAPPGRRMGHAGAIISGGKGGATEKIQALKDAGVVVTMSPAQMGTTILKEMEKIGQA</sequence>
<comment type="subunit">
    <text evidence="7">Heterodimer of an alpha and a beta subunit. Different beta subunits determine nucleotide specificity. Together with an ATP-specific beta subunit, forms an ADP-forming succinyl-CoA synthetase (A-SCS). Together with a GTP-specific beta subunit forms a GDP-forming succinyl-CoA synthetase (G-SCS).</text>
</comment>
<feature type="binding site" evidence="7">
    <location>
        <begin position="133"/>
        <end position="135"/>
    </location>
    <ligand>
        <name>CoA</name>
        <dbReference type="ChEBI" id="CHEBI:57287"/>
    </ligand>
</feature>
<evidence type="ECO:0000313" key="11">
    <source>
        <dbReference type="EnsemblMetazoa" id="XP_030841472"/>
    </source>
</evidence>
<dbReference type="SUPFAM" id="SSF51735">
    <property type="entry name" value="NAD(P)-binding Rossmann-fold domains"/>
    <property type="match status" value="1"/>
</dbReference>
<evidence type="ECO:0000256" key="6">
    <source>
        <dbReference type="ARBA" id="ARBA00061754"/>
    </source>
</evidence>
<dbReference type="InterPro" id="IPR005811">
    <property type="entry name" value="SUCC_ACL_C"/>
</dbReference>
<evidence type="ECO:0000256" key="5">
    <source>
        <dbReference type="ARBA" id="ARBA00054246"/>
    </source>
</evidence>
<dbReference type="Gene3D" id="3.40.50.720">
    <property type="entry name" value="NAD(P)-binding Rossmann-like Domain"/>
    <property type="match status" value="1"/>
</dbReference>
<evidence type="ECO:0000256" key="7">
    <source>
        <dbReference type="HAMAP-Rule" id="MF_03222"/>
    </source>
</evidence>
<dbReference type="NCBIfam" id="NF004230">
    <property type="entry name" value="PRK05678.1"/>
    <property type="match status" value="1"/>
</dbReference>
<comment type="subcellular location">
    <subcellularLocation>
        <location evidence="7">Mitochondrion</location>
    </subcellularLocation>
</comment>
<dbReference type="SMART" id="SM00881">
    <property type="entry name" value="CoA_binding"/>
    <property type="match status" value="1"/>
</dbReference>
<dbReference type="PRINTS" id="PR01798">
    <property type="entry name" value="SCOASYNTHASE"/>
</dbReference>
<dbReference type="Proteomes" id="UP000007110">
    <property type="component" value="Unassembled WGS sequence"/>
</dbReference>
<evidence type="ECO:0000313" key="12">
    <source>
        <dbReference type="Proteomes" id="UP000007110"/>
    </source>
</evidence>
<evidence type="ECO:0000259" key="10">
    <source>
        <dbReference type="SMART" id="SM00881"/>
    </source>
</evidence>
<dbReference type="GO" id="GO:0004775">
    <property type="term" value="F:succinate-CoA ligase (ADP-forming) activity"/>
    <property type="evidence" value="ECO:0000318"/>
    <property type="project" value="GO_Central"/>
</dbReference>
<feature type="binding site" evidence="7">
    <location>
        <position position="80"/>
    </location>
    <ligand>
        <name>CoA</name>
        <dbReference type="ChEBI" id="CHEBI:57287"/>
    </ligand>
</feature>
<organism evidence="11 12">
    <name type="scientific">Strongylocentrotus purpuratus</name>
    <name type="common">Purple sea urchin</name>
    <dbReference type="NCBI Taxonomy" id="7668"/>
    <lineage>
        <taxon>Eukaryota</taxon>
        <taxon>Metazoa</taxon>
        <taxon>Echinodermata</taxon>
        <taxon>Eleutherozoa</taxon>
        <taxon>Echinozoa</taxon>
        <taxon>Echinoidea</taxon>
        <taxon>Euechinoidea</taxon>
        <taxon>Echinacea</taxon>
        <taxon>Camarodonta</taxon>
        <taxon>Echinidea</taxon>
        <taxon>Strongylocentrotidae</taxon>
        <taxon>Strongylocentrotus</taxon>
    </lineage>
</organism>
<dbReference type="InterPro" id="IPR016102">
    <property type="entry name" value="Succinyl-CoA_synth-like"/>
</dbReference>
<keyword evidence="3 7" id="KW-0436">Ligase</keyword>
<dbReference type="GO" id="GO:0000166">
    <property type="term" value="F:nucleotide binding"/>
    <property type="evidence" value="ECO:0007669"/>
    <property type="project" value="UniProtKB-KW"/>
</dbReference>
<dbReference type="OrthoDB" id="1664372at2759"/>
<evidence type="ECO:0000256" key="2">
    <source>
        <dbReference type="ARBA" id="ARBA00022532"/>
    </source>
</evidence>
<keyword evidence="2 7" id="KW-0816">Tricarboxylic acid cycle</keyword>
<dbReference type="PANTHER" id="PTHR11117:SF2">
    <property type="entry name" value="SUCCINATE--COA LIGASE [ADP_GDP-FORMING] SUBUNIT ALPHA, MITOCHONDRIAL"/>
    <property type="match status" value="1"/>
</dbReference>
<dbReference type="KEGG" id="spu:115924034"/>
<dbReference type="SUPFAM" id="SSF52210">
    <property type="entry name" value="Succinyl-CoA synthetase domains"/>
    <property type="match status" value="1"/>
</dbReference>
<keyword evidence="12" id="KW-1185">Reference proteome</keyword>
<dbReference type="EnsemblMetazoa" id="XM_030985612">
    <property type="protein sequence ID" value="XP_030841472"/>
    <property type="gene ID" value="LOC115924034"/>
</dbReference>
<dbReference type="NCBIfam" id="TIGR01019">
    <property type="entry name" value="sucCoAalpha"/>
    <property type="match status" value="1"/>
</dbReference>
<dbReference type="InterPro" id="IPR005810">
    <property type="entry name" value="CoA_lig_alpha"/>
</dbReference>
<dbReference type="EC" id="6.2.1.4" evidence="7"/>
<dbReference type="OMA" id="VIICITE"/>
<dbReference type="PIRSF" id="PIRSF001553">
    <property type="entry name" value="SucCS_alpha"/>
    <property type="match status" value="1"/>
</dbReference>
<protein>
    <recommendedName>
        <fullName evidence="7">Succinate--CoA ligase [ADP/GDP-forming] subunit alpha, mitochondrial</fullName>
        <ecNumber evidence="7">6.2.1.4</ecNumber>
        <ecNumber evidence="7">6.2.1.5</ecNumber>
    </recommendedName>
    <alternativeName>
        <fullName evidence="7">Succinyl-CoA synthetase subunit alpha</fullName>
        <shortName evidence="7">SCS-alpha</shortName>
    </alternativeName>
</protein>
<dbReference type="InterPro" id="IPR033847">
    <property type="entry name" value="Citrt_syn/SCS-alpha_CS"/>
</dbReference>
<dbReference type="FunFam" id="3.40.50.261:FF:000005">
    <property type="entry name" value="Succinate--CoA ligase [ADP-forming] subunit alpha, mitochondrial"/>
    <property type="match status" value="1"/>
</dbReference>
<dbReference type="GO" id="GO:0005739">
    <property type="term" value="C:mitochondrion"/>
    <property type="evidence" value="ECO:0000318"/>
    <property type="project" value="GO_Central"/>
</dbReference>
<evidence type="ECO:0000256" key="1">
    <source>
        <dbReference type="ARBA" id="ARBA00005064"/>
    </source>
</evidence>
<dbReference type="RefSeq" id="XP_030841472.1">
    <property type="nucleotide sequence ID" value="XM_030985612.1"/>
</dbReference>
<dbReference type="InParanoid" id="A0A7M7NU59"/>
<accession>A0A7M7NU59</accession>
<dbReference type="Pfam" id="PF00549">
    <property type="entry name" value="Ligase_CoA"/>
    <property type="match status" value="1"/>
</dbReference>
<feature type="active site" description="Tele-phosphohistidine intermediate" evidence="7 8">
    <location>
        <position position="289"/>
    </location>
</feature>
<dbReference type="FunFam" id="3.40.50.720:FF:000002">
    <property type="entry name" value="Succinate--CoA ligase [ADP-forming] subunit alpha"/>
    <property type="match status" value="1"/>
</dbReference>
<dbReference type="GO" id="GO:0006099">
    <property type="term" value="P:tricarboxylic acid cycle"/>
    <property type="evidence" value="ECO:0000318"/>
    <property type="project" value="GO_Central"/>
</dbReference>
<evidence type="ECO:0000256" key="8">
    <source>
        <dbReference type="PIRSR" id="PIRSR001553-1"/>
    </source>
</evidence>
<dbReference type="InterPro" id="IPR017440">
    <property type="entry name" value="Cit_synth/succinyl-CoA_lig_AS"/>
</dbReference>
<name>A0A7M7NU59_STRPU</name>
<comment type="subunit">
    <text evidence="6">Heterodimer of an alpha and a beta subunit. Different beta subunits determine nucleotide specificity. Together with the ATP-specific beta subunit SUCLA2, forms an ADP-forming succinyl-CoA synthetase (A-SCS). Together with the GTP-specific beta subunit SUCLG2 forms a GDP-forming succinyl-CoA synthetase (G-SCS).</text>
</comment>
<feature type="binding site" evidence="7">
    <location>
        <position position="197"/>
    </location>
    <ligand>
        <name>substrate</name>
        <note>ligand shared with subunit beta</note>
    </ligand>
</feature>
<keyword evidence="7" id="KW-0496">Mitochondrion</keyword>
<dbReference type="InterPro" id="IPR003781">
    <property type="entry name" value="CoA-bd"/>
</dbReference>
<feature type="domain" description="CoA-binding" evidence="10">
    <location>
        <begin position="41"/>
        <end position="137"/>
    </location>
</feature>
<dbReference type="PANTHER" id="PTHR11117">
    <property type="entry name" value="SUCCINYL-COA LIGASE SUBUNIT ALPHA"/>
    <property type="match status" value="1"/>
</dbReference>
<comment type="function">
    <text evidence="5 7">Succinyl-CoA synthetase functions in the citric acid cycle (TCA), coupling the hydrolysis of succinyl-CoA to the synthesis of either ATP or GTP and thus represents the only step of substrate-level phosphorylation in the TCA. The alpha subunit of the enzyme binds the substrates coenzyme A and phosphate, while succinate binding and specificity for either ATP or GTP is provided by different beta subunits.</text>
</comment>
<reference evidence="12" key="1">
    <citation type="submission" date="2015-02" db="EMBL/GenBank/DDBJ databases">
        <title>Genome sequencing for Strongylocentrotus purpuratus.</title>
        <authorList>
            <person name="Murali S."/>
            <person name="Liu Y."/>
            <person name="Vee V."/>
            <person name="English A."/>
            <person name="Wang M."/>
            <person name="Skinner E."/>
            <person name="Han Y."/>
            <person name="Muzny D.M."/>
            <person name="Worley K.C."/>
            <person name="Gibbs R.A."/>
        </authorList>
    </citation>
    <scope>NUCLEOTIDE SEQUENCE</scope>
</reference>
<comment type="catalytic activity">
    <reaction evidence="7">
        <text>succinate + ATP + CoA = succinyl-CoA + ADP + phosphate</text>
        <dbReference type="Rhea" id="RHEA:17661"/>
        <dbReference type="ChEBI" id="CHEBI:30031"/>
        <dbReference type="ChEBI" id="CHEBI:30616"/>
        <dbReference type="ChEBI" id="CHEBI:43474"/>
        <dbReference type="ChEBI" id="CHEBI:57287"/>
        <dbReference type="ChEBI" id="CHEBI:57292"/>
        <dbReference type="ChEBI" id="CHEBI:456216"/>
        <dbReference type="EC" id="6.2.1.5"/>
    </reaction>
</comment>
<evidence type="ECO:0000256" key="9">
    <source>
        <dbReference type="RuleBase" id="RU000677"/>
    </source>
</evidence>
<dbReference type="GeneID" id="115924034"/>
<dbReference type="GO" id="GO:0004776">
    <property type="term" value="F:succinate-CoA ligase (GDP-forming) activity"/>
    <property type="evidence" value="ECO:0000318"/>
    <property type="project" value="GO_Central"/>
</dbReference>
<keyword evidence="4 7" id="KW-0547">Nucleotide-binding</keyword>
<evidence type="ECO:0000256" key="4">
    <source>
        <dbReference type="ARBA" id="ARBA00022741"/>
    </source>
</evidence>
<dbReference type="PROSITE" id="PS01216">
    <property type="entry name" value="SUCCINYL_COA_LIG_1"/>
    <property type="match status" value="1"/>
</dbReference>
<feature type="binding site" evidence="7">
    <location>
        <begin position="54"/>
        <end position="57"/>
    </location>
    <ligand>
        <name>CoA</name>
        <dbReference type="ChEBI" id="CHEBI:57287"/>
    </ligand>
</feature>
<reference evidence="11" key="2">
    <citation type="submission" date="2021-01" db="UniProtKB">
        <authorList>
            <consortium name="EnsemblMetazoa"/>
        </authorList>
    </citation>
    <scope>IDENTIFICATION</scope>
</reference>
<dbReference type="PROSITE" id="PS00399">
    <property type="entry name" value="SUCCINYL_COA_LIG_2"/>
    <property type="match status" value="1"/>
</dbReference>
<dbReference type="GO" id="GO:0009361">
    <property type="term" value="C:succinate-CoA ligase complex (ADP-forming)"/>
    <property type="evidence" value="ECO:0000318"/>
    <property type="project" value="GO_Central"/>
</dbReference>
<dbReference type="UniPathway" id="UPA00223">
    <property type="reaction ID" value="UER00999"/>
</dbReference>
<dbReference type="HAMAP" id="MF_01988">
    <property type="entry name" value="Succ_CoA_alpha"/>
    <property type="match status" value="1"/>
</dbReference>
<comment type="catalytic activity">
    <reaction evidence="7">
        <text>GTP + succinate + CoA = succinyl-CoA + GDP + phosphate</text>
        <dbReference type="Rhea" id="RHEA:22120"/>
        <dbReference type="ChEBI" id="CHEBI:30031"/>
        <dbReference type="ChEBI" id="CHEBI:37565"/>
        <dbReference type="ChEBI" id="CHEBI:43474"/>
        <dbReference type="ChEBI" id="CHEBI:57287"/>
        <dbReference type="ChEBI" id="CHEBI:57292"/>
        <dbReference type="ChEBI" id="CHEBI:58189"/>
        <dbReference type="EC" id="6.2.1.4"/>
    </reaction>
</comment>
<comment type="similarity">
    <text evidence="7 9">Belongs to the succinate/malate CoA ligase alpha subunit family.</text>
</comment>
<dbReference type="InterPro" id="IPR036291">
    <property type="entry name" value="NAD(P)-bd_dom_sf"/>
</dbReference>
<dbReference type="AlphaFoldDB" id="A0A7M7NU59"/>
<proteinExistence type="inferred from homology"/>
<dbReference type="Gene3D" id="3.40.50.261">
    <property type="entry name" value="Succinyl-CoA synthetase domains"/>
    <property type="match status" value="1"/>
</dbReference>
<evidence type="ECO:0000256" key="3">
    <source>
        <dbReference type="ARBA" id="ARBA00022598"/>
    </source>
</evidence>
<dbReference type="EC" id="6.2.1.5" evidence="7"/>